<keyword evidence="2" id="KW-1185">Reference proteome</keyword>
<evidence type="ECO:0000313" key="1">
    <source>
        <dbReference type="EMBL" id="QDV54311.1"/>
    </source>
</evidence>
<gene>
    <name evidence="1" type="ORF">Mal33_02610</name>
</gene>
<dbReference type="EMBL" id="CP036318">
    <property type="protein sequence ID" value="QDV54311.1"/>
    <property type="molecule type" value="Genomic_DNA"/>
</dbReference>
<name>A0A518IMJ3_9BACT</name>
<proteinExistence type="predicted"/>
<organism evidence="1 2">
    <name type="scientific">Rosistilla oblonga</name>
    <dbReference type="NCBI Taxonomy" id="2527990"/>
    <lineage>
        <taxon>Bacteria</taxon>
        <taxon>Pseudomonadati</taxon>
        <taxon>Planctomycetota</taxon>
        <taxon>Planctomycetia</taxon>
        <taxon>Pirellulales</taxon>
        <taxon>Pirellulaceae</taxon>
        <taxon>Rosistilla</taxon>
    </lineage>
</organism>
<dbReference type="Proteomes" id="UP000316770">
    <property type="component" value="Chromosome"/>
</dbReference>
<sequence>MRCNTISVAVAFAGHRAGSVHWMHTRMPAVVGYLPQVTHCKVAVKAVAASVVRAVLLIRWFAFVEEGGLSG</sequence>
<reference evidence="1 2" key="1">
    <citation type="submission" date="2019-02" db="EMBL/GenBank/DDBJ databases">
        <title>Deep-cultivation of Planctomycetes and their phenomic and genomic characterization uncovers novel biology.</title>
        <authorList>
            <person name="Wiegand S."/>
            <person name="Jogler M."/>
            <person name="Boedeker C."/>
            <person name="Pinto D."/>
            <person name="Vollmers J."/>
            <person name="Rivas-Marin E."/>
            <person name="Kohn T."/>
            <person name="Peeters S.H."/>
            <person name="Heuer A."/>
            <person name="Rast P."/>
            <person name="Oberbeckmann S."/>
            <person name="Bunk B."/>
            <person name="Jeske O."/>
            <person name="Meyerdierks A."/>
            <person name="Storesund J.E."/>
            <person name="Kallscheuer N."/>
            <person name="Luecker S."/>
            <person name="Lage O.M."/>
            <person name="Pohl T."/>
            <person name="Merkel B.J."/>
            <person name="Hornburger P."/>
            <person name="Mueller R.-W."/>
            <person name="Bruemmer F."/>
            <person name="Labrenz M."/>
            <person name="Spormann A.M."/>
            <person name="Op den Camp H."/>
            <person name="Overmann J."/>
            <person name="Amann R."/>
            <person name="Jetten M.S.M."/>
            <person name="Mascher T."/>
            <person name="Medema M.H."/>
            <person name="Devos D.P."/>
            <person name="Kaster A.-K."/>
            <person name="Ovreas L."/>
            <person name="Rohde M."/>
            <person name="Galperin M.Y."/>
            <person name="Jogler C."/>
        </authorList>
    </citation>
    <scope>NUCLEOTIDE SEQUENCE [LARGE SCALE GENOMIC DNA]</scope>
    <source>
        <strain evidence="1 2">Mal33</strain>
    </source>
</reference>
<dbReference type="AlphaFoldDB" id="A0A518IMJ3"/>
<accession>A0A518IMJ3</accession>
<protein>
    <submittedName>
        <fullName evidence="1">Uncharacterized protein</fullName>
    </submittedName>
</protein>
<evidence type="ECO:0000313" key="2">
    <source>
        <dbReference type="Proteomes" id="UP000316770"/>
    </source>
</evidence>